<dbReference type="RefSeq" id="WP_027263079.1">
    <property type="nucleotide sequence ID" value="NZ_FPAW01000001.1"/>
</dbReference>
<evidence type="ECO:0000313" key="3">
    <source>
        <dbReference type="Proteomes" id="UP000182466"/>
    </source>
</evidence>
<reference evidence="2 3" key="1">
    <citation type="submission" date="2016-10" db="EMBL/GenBank/DDBJ databases">
        <authorList>
            <person name="de Groot N.N."/>
        </authorList>
    </citation>
    <scope>NUCLEOTIDE SEQUENCE [LARGE SCALE GENOMIC DNA]</scope>
    <source>
        <strain evidence="2 3">CGMCC 1.10959</strain>
    </source>
</reference>
<evidence type="ECO:0000256" key="1">
    <source>
        <dbReference type="SAM" id="MobiDB-lite"/>
    </source>
</evidence>
<name>A0A1I6X9M4_9RHOB</name>
<dbReference type="EMBL" id="FPAW01000001">
    <property type="protein sequence ID" value="SFT34494.1"/>
    <property type="molecule type" value="Genomic_DNA"/>
</dbReference>
<keyword evidence="3" id="KW-1185">Reference proteome</keyword>
<feature type="region of interest" description="Disordered" evidence="1">
    <location>
        <begin position="38"/>
        <end position="85"/>
    </location>
</feature>
<dbReference type="Proteomes" id="UP000182466">
    <property type="component" value="Unassembled WGS sequence"/>
</dbReference>
<dbReference type="AlphaFoldDB" id="A0A1I6X9M4"/>
<protein>
    <submittedName>
        <fullName evidence="2">Uncharacterized protein</fullName>
    </submittedName>
</protein>
<evidence type="ECO:0000313" key="2">
    <source>
        <dbReference type="EMBL" id="SFT34494.1"/>
    </source>
</evidence>
<dbReference type="STRING" id="999627.SAMN05216236_101132"/>
<sequence>MTTPTATLEQDGDVLRLCWPGMPDLRVHAIRLRDNALDREHSGDLPQDAQIRDGQDKISGPTPPPFEHDAPLLRRGVVSHKGHTA</sequence>
<accession>A0A1I6X9M4</accession>
<organism evidence="2 3">
    <name type="scientific">Sedimentitalea nanhaiensis</name>
    <dbReference type="NCBI Taxonomy" id="999627"/>
    <lineage>
        <taxon>Bacteria</taxon>
        <taxon>Pseudomonadati</taxon>
        <taxon>Pseudomonadota</taxon>
        <taxon>Alphaproteobacteria</taxon>
        <taxon>Rhodobacterales</taxon>
        <taxon>Paracoccaceae</taxon>
        <taxon>Sedimentitalea</taxon>
    </lineage>
</organism>
<gene>
    <name evidence="2" type="ORF">SAMN05216236_101132</name>
</gene>
<proteinExistence type="predicted"/>